<dbReference type="PROSITE" id="PS50994">
    <property type="entry name" value="INTEGRASE"/>
    <property type="match status" value="3"/>
</dbReference>
<dbReference type="GO" id="GO:0003676">
    <property type="term" value="F:nucleic acid binding"/>
    <property type="evidence" value="ECO:0007669"/>
    <property type="project" value="InterPro"/>
</dbReference>
<dbReference type="PANTHER" id="PTHR11439">
    <property type="entry name" value="GAG-POL-RELATED RETROTRANSPOSON"/>
    <property type="match status" value="1"/>
</dbReference>
<feature type="domain" description="Integrase catalytic" evidence="2">
    <location>
        <begin position="1490"/>
        <end position="1581"/>
    </location>
</feature>
<keyword evidence="4" id="KW-1185">Reference proteome</keyword>
<dbReference type="InterPro" id="IPR012337">
    <property type="entry name" value="RNaseH-like_sf"/>
</dbReference>
<feature type="coiled-coil region" evidence="1">
    <location>
        <begin position="182"/>
        <end position="216"/>
    </location>
</feature>
<dbReference type="SUPFAM" id="SSF53098">
    <property type="entry name" value="Ribonuclease H-like"/>
    <property type="match status" value="3"/>
</dbReference>
<evidence type="ECO:0000313" key="4">
    <source>
        <dbReference type="Proteomes" id="UP000324585"/>
    </source>
</evidence>
<keyword evidence="1" id="KW-0175">Coiled coil</keyword>
<feature type="domain" description="Integrase catalytic" evidence="2">
    <location>
        <begin position="741"/>
        <end position="832"/>
    </location>
</feature>
<feature type="coiled-coil region" evidence="1">
    <location>
        <begin position="934"/>
        <end position="968"/>
    </location>
</feature>
<dbReference type="InterPro" id="IPR036397">
    <property type="entry name" value="RNaseH_sf"/>
</dbReference>
<dbReference type="CDD" id="cd09272">
    <property type="entry name" value="RNase_HI_RT_Ty1"/>
    <property type="match status" value="3"/>
</dbReference>
<sequence length="2405" mass="271457">MVREHLIKHEVGIPYRPNSHAEQQRFHHTLNQGIRANLVQAGLGKRWFMHAAQHFAFMTNRLHVGRKSGKTPFELRRGEKWSPRNLSLPFGCKVVYKDDQPDNKYAPRGKVGILVGVGEHPMAILVLPRDDWTSETPKVIRTQDFKAFTHEFPLKGIEREMVSLSQQEELPEVDEPSAVEAVQDLDRRIDALRAREAELEKEIEALKVRVVDEERAAGTGGPVTIPQLNLTTLLKTGAALASEQGRAAMEKEVKSMLRFGVWDENPLTLEEARRQPGARFVRTHFIFGLKFAEMPEEFRKVKCRLVAGGNRIWGSDGAATNDIFDYETPAGLSAIRMIIAVAAILGLQIVSFDISSAYLHADLSGPPTLQKFQWKLVHGEKNVYVRRNAASSSVALLALYVDDGLLACREEERPGIIEELKQEFLIEKAPELLTEGGSLRFLGTSISLKNGSVSLVNQEYQDVVIREFEQDIRRVLRALKSPSEKLDGEEVLNYQVIWKTLKVREHVGRLMWLARTVRPDIAYAVGMIGRYVDKWNVAAERLLVRVVQYLKTPREALEYHVLGNLKEGIRGVNILGYTDADFAGCPESRVSTSGRATYLVAGDYKYLVDWSSRKQRFVSSSTSESELAALEETVQLSLFPALSFLRSIRDGEFSVILMCDNQAVMRAIEMGYSPKLHHMAITRATDLAWLHQVCEKQKLVELAFVKTDENVADLMTKALFPEGHIKCWEKSKAGRSFWIHDDGNEFKGDVGRLVREHLIKHEVGIPYRPNSHAEQERFHHTLNQGIRANLVQAGLGKRWFMHAAQHFAFMTNRLHVGRKSGKTPFELRHGEKWSPRNLSLPFGCKVVYKDDQPDNKYAPRGKVGILVGVGEHPMAILVLPRDDWTSETPKVIRTQDFKAFTHEFPLKGIEREMVSLSQQEELPEVDEPSAVEAVQDLDRRIDALRTREAELEKEIEALKVRVVDEERAAGTGGPVAIPQLNLTTLLKTGAALASEQGRAAMEKEVKSMLKFGVWDESPLTLEEARRQPGARFVRTHFIFGLKFAEMPEEFRKVKCRLVAGGNGIWGSDGAATNDIFDYETPAGLSAIRMIIAVAAILGLQIVSFDISSAYLHADLSGPPTFAYLPREICDSKGTVVRLRKALYGLPRSGSDFSQDARRRLQKFQWKLVHGEKNVYVLRNAASSSVALLALYVDDGLLACREEKRPGIIEELKQEFLIEKAPELLTEGGSLRFLGTSISLKNGSVSLANQEYQDAVIREFEQDIRRVLRAVKSPSEKLDGEEVLNYQVIWKTLKVREHVGRLLWLARTVRPDIAYAVGMIARYVDKWNMAAERLLVRVVQYLKTPREALEYHVLGNLKEGIRGVNILGYTDADFAGCPESRVSTSGRATYLVAGDYNIRDGEFSVILMCDNQAVMRAIEMGYSPKLHHMAITRATDLAWLHQVCEKQKLVKLAFVKTDENVADLMTKALFPEGHIKCWEKSKAGRSFWIYDDGNEFKGDVGRLVREHLIKHEVGIPYRPNSHAEQERFHHTLNQGIRANLVQAGLGKRWFMHAAQHFAFMTNRLHVGRKSGKTPFELRHGEKWSPRNLSLPFGCKVVYKDDQPDNKYAPRGKVGILVGVGEHPMAILVLPRDDWTSETPKAIRTQDFKAFTHEFPLKGIEREMVSLSQQEELPEVDEPSAVEAVQDLDRRIDALRTREAELEKEIEALKVRVVDEERAAGTGGPVAIPQLNLTTLLKTGAALASEQGRAAMEKEVKSMLKFGVWDESPLTLEEARRQPGARFVRTHFIFGLKFAEMPEEFRKVKCRLVAGGNRIWGSDGAATNDIFDYETPAGLSAIRMIIAVAAILGLQIVSFDISSAYLHADLSGPPTFAYLPREICDSKGTVVRLRKALYGLPRSGSDFSQDARRRLQKFQWKLVHGEKNVYVRRNAASSSVALLALYVDDGLLACREEERPGIIEELKQEFLMEKAPELLTEGGSLRFLGTSISLKNGSVSLANQEYQDVVIREFEQDIRRVLRAVKSPSEKLDGEEVLNYQVIWKTLKVREHVGRLLWLARTVRPDIAYAVGMIARYVDKWNVAAERLLVRVVQYLKTPREALEYHVLGNLKEGIRGVNILGYTDADFAGCPESRVSTSGRATYLVAGDYKYLVDWSSRKQRFVSSSTSESELAALEETVQLSLFPALSFLRSIRDGEFSVILMCDNQAVMRAIEMGYSPKLHHMAITRATDLAWLHQVCEKQKLGFEYKTLESSMMKDCSRSVMISDLRNVCHCRFVWPCAKVKGRPKLLDSFLTRPPGHFPDTWPAVVASCGTNQNLWWKFVLLEKFVLPSLLERARTKGIKGRRGKLVPRNFQVKVEEEVRANRIKRELVSWIEAVVGRLGLDLRERHASVLCERISVWSVFKKAAGV</sequence>
<evidence type="ECO:0000313" key="3">
    <source>
        <dbReference type="EMBL" id="KAA8490457.1"/>
    </source>
</evidence>
<feature type="coiled-coil region" evidence="1">
    <location>
        <begin position="1683"/>
        <end position="1717"/>
    </location>
</feature>
<proteinExistence type="predicted"/>
<name>A0A5J4YJ16_PORPP</name>
<feature type="domain" description="Integrase catalytic" evidence="2">
    <location>
        <begin position="1"/>
        <end position="80"/>
    </location>
</feature>
<evidence type="ECO:0000259" key="2">
    <source>
        <dbReference type="PROSITE" id="PS50994"/>
    </source>
</evidence>
<dbReference type="InterPro" id="IPR001584">
    <property type="entry name" value="Integrase_cat-core"/>
</dbReference>
<protein>
    <submittedName>
        <fullName evidence="3">Retrovirus-related Pol polyprotein from transposon TNT 1-94</fullName>
    </submittedName>
</protein>
<dbReference type="Gene3D" id="3.30.420.10">
    <property type="entry name" value="Ribonuclease H-like superfamily/Ribonuclease H"/>
    <property type="match status" value="2"/>
</dbReference>
<dbReference type="Pfam" id="PF07727">
    <property type="entry name" value="RVT_2"/>
    <property type="match status" value="2"/>
</dbReference>
<reference evidence="4" key="1">
    <citation type="journal article" date="2019" name="Nat. Commun.">
        <title>Expansion of phycobilisome linker gene families in mesophilic red algae.</title>
        <authorList>
            <person name="Lee J."/>
            <person name="Kim D."/>
            <person name="Bhattacharya D."/>
            <person name="Yoon H.S."/>
        </authorList>
    </citation>
    <scope>NUCLEOTIDE SEQUENCE [LARGE SCALE GENOMIC DNA]</scope>
    <source>
        <strain evidence="4">CCMP 1328</strain>
    </source>
</reference>
<dbReference type="Proteomes" id="UP000324585">
    <property type="component" value="Unassembled WGS sequence"/>
</dbReference>
<gene>
    <name evidence="3" type="ORF">FVE85_8983</name>
</gene>
<evidence type="ECO:0000256" key="1">
    <source>
        <dbReference type="SAM" id="Coils"/>
    </source>
</evidence>
<dbReference type="PANTHER" id="PTHR11439:SF467">
    <property type="entry name" value="INTEGRASE CATALYTIC DOMAIN-CONTAINING PROTEIN"/>
    <property type="match status" value="1"/>
</dbReference>
<dbReference type="InterPro" id="IPR013103">
    <property type="entry name" value="RVT_2"/>
</dbReference>
<dbReference type="EMBL" id="VRMN01000027">
    <property type="protein sequence ID" value="KAA8490457.1"/>
    <property type="molecule type" value="Genomic_DNA"/>
</dbReference>
<dbReference type="GO" id="GO:0015074">
    <property type="term" value="P:DNA integration"/>
    <property type="evidence" value="ECO:0007669"/>
    <property type="project" value="InterPro"/>
</dbReference>
<organism evidence="3 4">
    <name type="scientific">Porphyridium purpureum</name>
    <name type="common">Red alga</name>
    <name type="synonym">Porphyridium cruentum</name>
    <dbReference type="NCBI Taxonomy" id="35688"/>
    <lineage>
        <taxon>Eukaryota</taxon>
        <taxon>Rhodophyta</taxon>
        <taxon>Bangiophyceae</taxon>
        <taxon>Porphyridiales</taxon>
        <taxon>Porphyridiaceae</taxon>
        <taxon>Porphyridium</taxon>
    </lineage>
</organism>
<dbReference type="OrthoDB" id="7789875at2759"/>
<comment type="caution">
    <text evidence="3">The sequence shown here is derived from an EMBL/GenBank/DDBJ whole genome shotgun (WGS) entry which is preliminary data.</text>
</comment>
<accession>A0A5J4YJ16</accession>